<evidence type="ECO:0000256" key="7">
    <source>
        <dbReference type="ARBA" id="ARBA00047942"/>
    </source>
</evidence>
<comment type="catalytic activity">
    <reaction evidence="7">
        <text>a 2'-deoxyadenosine in DNA + S-adenosyl-L-methionine = an N(6)-methyl-2'-deoxyadenosine in DNA + S-adenosyl-L-homocysteine + H(+)</text>
        <dbReference type="Rhea" id="RHEA:15197"/>
        <dbReference type="Rhea" id="RHEA-COMP:12418"/>
        <dbReference type="Rhea" id="RHEA-COMP:12419"/>
        <dbReference type="ChEBI" id="CHEBI:15378"/>
        <dbReference type="ChEBI" id="CHEBI:57856"/>
        <dbReference type="ChEBI" id="CHEBI:59789"/>
        <dbReference type="ChEBI" id="CHEBI:90615"/>
        <dbReference type="ChEBI" id="CHEBI:90616"/>
        <dbReference type="EC" id="2.1.1.72"/>
    </reaction>
</comment>
<dbReference type="InterPro" id="IPR011639">
    <property type="entry name" value="MethylTrfase_TaqI-like_dom"/>
</dbReference>
<feature type="domain" description="Type II methyltransferase M.TaqI-like" evidence="8">
    <location>
        <begin position="495"/>
        <end position="664"/>
    </location>
</feature>
<evidence type="ECO:0000259" key="9">
    <source>
        <dbReference type="Pfam" id="PF12950"/>
    </source>
</evidence>
<evidence type="ECO:0000259" key="10">
    <source>
        <dbReference type="Pfam" id="PF20465"/>
    </source>
</evidence>
<keyword evidence="3" id="KW-0808">Transferase</keyword>
<dbReference type="Pfam" id="PF07669">
    <property type="entry name" value="Eco57I"/>
    <property type="match status" value="1"/>
</dbReference>
<evidence type="ECO:0000256" key="2">
    <source>
        <dbReference type="ARBA" id="ARBA00022603"/>
    </source>
</evidence>
<dbReference type="Proteomes" id="UP000503483">
    <property type="component" value="Chromosome"/>
</dbReference>
<evidence type="ECO:0000259" key="8">
    <source>
        <dbReference type="Pfam" id="PF07669"/>
    </source>
</evidence>
<dbReference type="PANTHER" id="PTHR33841">
    <property type="entry name" value="DNA METHYLTRANSFERASE YEEA-RELATED"/>
    <property type="match status" value="1"/>
</dbReference>
<dbReference type="SUPFAM" id="SSF53335">
    <property type="entry name" value="S-adenosyl-L-methionine-dependent methyltransferases"/>
    <property type="match status" value="1"/>
</dbReference>
<dbReference type="GO" id="GO:0009007">
    <property type="term" value="F:site-specific DNA-methyltransferase (adenine-specific) activity"/>
    <property type="evidence" value="ECO:0007669"/>
    <property type="project" value="UniProtKB-EC"/>
</dbReference>
<evidence type="ECO:0000256" key="1">
    <source>
        <dbReference type="ARBA" id="ARBA00011900"/>
    </source>
</evidence>
<dbReference type="EMBL" id="CP042652">
    <property type="protein sequence ID" value="QKE29966.1"/>
    <property type="molecule type" value="Genomic_DNA"/>
</dbReference>
<keyword evidence="12" id="KW-1185">Reference proteome</keyword>
<feature type="domain" description="MmeI-like helicase spacer" evidence="10">
    <location>
        <begin position="234"/>
        <end position="301"/>
    </location>
</feature>
<dbReference type="InterPro" id="IPR046819">
    <property type="entry name" value="MmeI_hel"/>
</dbReference>
<dbReference type="Gene3D" id="3.40.50.150">
    <property type="entry name" value="Vaccinia Virus protein VP39"/>
    <property type="match status" value="1"/>
</dbReference>
<keyword evidence="5" id="KW-0680">Restriction system</keyword>
<dbReference type="PROSITE" id="PS00092">
    <property type="entry name" value="N6_MTASE"/>
    <property type="match status" value="1"/>
</dbReference>
<dbReference type="GO" id="GO:0032259">
    <property type="term" value="P:methylation"/>
    <property type="evidence" value="ECO:0007669"/>
    <property type="project" value="UniProtKB-KW"/>
</dbReference>
<dbReference type="InterPro" id="IPR029063">
    <property type="entry name" value="SAM-dependent_MTases_sf"/>
</dbReference>
<evidence type="ECO:0000256" key="5">
    <source>
        <dbReference type="ARBA" id="ARBA00022747"/>
    </source>
</evidence>
<dbReference type="PANTHER" id="PTHR33841:SF1">
    <property type="entry name" value="DNA METHYLTRANSFERASE A"/>
    <property type="match status" value="1"/>
</dbReference>
<keyword evidence="4" id="KW-0949">S-adenosyl-L-methionine</keyword>
<name>A0A6M8EKQ9_9BACT</name>
<dbReference type="GO" id="GO:0009307">
    <property type="term" value="P:DNA restriction-modification system"/>
    <property type="evidence" value="ECO:0007669"/>
    <property type="project" value="UniProtKB-KW"/>
</dbReference>
<organism evidence="11 12">
    <name type="scientific">Arcobacter acticola</name>
    <dbReference type="NCBI Taxonomy" id="1849015"/>
    <lineage>
        <taxon>Bacteria</taxon>
        <taxon>Pseudomonadati</taxon>
        <taxon>Campylobacterota</taxon>
        <taxon>Epsilonproteobacteria</taxon>
        <taxon>Campylobacterales</taxon>
        <taxon>Arcobacteraceae</taxon>
        <taxon>Arcobacter</taxon>
    </lineage>
</organism>
<reference evidence="11 12" key="1">
    <citation type="submission" date="2019-08" db="EMBL/GenBank/DDBJ databases">
        <title>Complete genome sequence of Arcobacter acticola.</title>
        <authorList>
            <person name="Miller W."/>
        </authorList>
    </citation>
    <scope>NUCLEOTIDE SEQUENCE [LARGE SCALE GENOMIC DNA]</scope>
    <source>
        <strain evidence="11 12">KCTC 52212</strain>
    </source>
</reference>
<evidence type="ECO:0000256" key="3">
    <source>
        <dbReference type="ARBA" id="ARBA00022679"/>
    </source>
</evidence>
<evidence type="ECO:0000313" key="12">
    <source>
        <dbReference type="Proteomes" id="UP000503483"/>
    </source>
</evidence>
<dbReference type="InterPro" id="IPR025931">
    <property type="entry name" value="TaqI_C"/>
</dbReference>
<gene>
    <name evidence="11" type="ORF">AACT_2906</name>
</gene>
<protein>
    <recommendedName>
        <fullName evidence="1">site-specific DNA-methyltransferase (adenine-specific)</fullName>
        <ecNumber evidence="1">2.1.1.72</ecNumber>
    </recommendedName>
</protein>
<evidence type="ECO:0000256" key="6">
    <source>
        <dbReference type="ARBA" id="ARBA00023125"/>
    </source>
</evidence>
<dbReference type="AlphaFoldDB" id="A0A6M8EKQ9"/>
<dbReference type="REBASE" id="397038">
    <property type="entry name" value="Pac52212ORF2906P"/>
</dbReference>
<dbReference type="InterPro" id="IPR050953">
    <property type="entry name" value="N4_N6_ade-DNA_methylase"/>
</dbReference>
<dbReference type="EC" id="2.1.1.72" evidence="1"/>
<accession>A0A6M8EKQ9</accession>
<evidence type="ECO:0000256" key="4">
    <source>
        <dbReference type="ARBA" id="ARBA00022691"/>
    </source>
</evidence>
<dbReference type="SUPFAM" id="SSF116734">
    <property type="entry name" value="DNA methylase specificity domain"/>
    <property type="match status" value="1"/>
</dbReference>
<dbReference type="InterPro" id="IPR002052">
    <property type="entry name" value="DNA_methylase_N6_adenine_CS"/>
</dbReference>
<dbReference type="RefSeq" id="WP_172128194.1">
    <property type="nucleotide sequence ID" value="NZ_CP042652.1"/>
</dbReference>
<proteinExistence type="predicted"/>
<feature type="domain" description="TaqI-like C-terminal specificity" evidence="9">
    <location>
        <begin position="768"/>
        <end position="886"/>
    </location>
</feature>
<dbReference type="Pfam" id="PF20465">
    <property type="entry name" value="MmeI_hel"/>
    <property type="match status" value="1"/>
</dbReference>
<dbReference type="Pfam" id="PF12950">
    <property type="entry name" value="TaqI_C"/>
    <property type="match status" value="1"/>
</dbReference>
<evidence type="ECO:0000313" key="11">
    <source>
        <dbReference type="EMBL" id="QKE29966.1"/>
    </source>
</evidence>
<dbReference type="GO" id="GO:0003677">
    <property type="term" value="F:DNA binding"/>
    <property type="evidence" value="ECO:0007669"/>
    <property type="project" value="UniProtKB-KW"/>
</dbReference>
<dbReference type="PRINTS" id="PR00507">
    <property type="entry name" value="N12N6MTFRASE"/>
</dbReference>
<sequence length="1012" mass="118638">MQLFTIHLLQNQIKNQNKDLLKNRWDNFQNFLKKTSEIKEWKEEKYQEGFLKDIFQDCLGYTLDTTNSKEFNLEREKKNINNSKKADGAILVNGNVVGVIELKGQDTKNFETKGKNVIEQAFGYLTSHSRKFAHYVIISNFDEIRFYIDDKLNYQSYSLFNLTYEEFEEFHYLLCYENIKQNIPLQLKEQQATHQDDISNKIYKQYSQLRVQLFNNLIEKNENIDKNILLAKTQKILDRMIFIFFAEDRGIIPSDTIDKIIEQFKNDYRHESLYSHYKIYFDAINKGNDRLNISAYNGGLFASDEILDNLIIDDIVLQEIPSQLSKYNFNTEIDVNILGHIFENSLNDIEELKASINDENFDKTKTKRKKDGVFYTPEYITKYIVENTLGKLCDEKKELLGLIDINIEIPKNPAKLNKTELAIEQSLKDYREYLLSLKILDPACGSGAFLNQALNYLLKEHDFIDESEKVLLGGGGLFGEEKFAKTDVKKEVLEHNLYGVDINEEAVEIAKLSLWLRTVEVGRPLTRLADKLKVGNSLIDDKSVVNNAFEWEKEFPEVFVQGGFDVVIGNPPYVDNRGFDKNILKYYFEIYINSFGKSGTDNFKTTKFNLIAPFIELTYKLLSNKGLTSFIIHKNIFKTNSYSNIRKFILNNYNIKSLTDWGSGQFHDVVAETATFIFEKNKTKQNEIKIEFYKLCNKINESKELQDIYLKNYDYIFSIYTIESDRSILIKAKNNSLSLENIVNINNGIVTGNDKKYIFGKKISDILKPIIRGKDISKYCYINPIEYIEYNKENLLRARDETIFLANEKLIMQMINTQFIITFDNNQIYNLGTTYALTLKNLDFNIKFILSVLSSKFLNWYYKKQFTNESELTNAISTKNLFEIPIREITLEQQEPFIQKADLMLELNKKLQETKQNFLKELELEKVSKKLQSFETLEFDEFVKEFTKAKKIKLTKLEERKFKEEWQELFEHDKQKALELQTQINQTDKEIDTMVYELYGLSEDEIKIVEGV</sequence>
<keyword evidence="6" id="KW-0238">DNA-binding</keyword>
<dbReference type="KEGG" id="paco:AACT_2906"/>
<keyword evidence="2" id="KW-0489">Methyltransferase</keyword>